<evidence type="ECO:0000256" key="1">
    <source>
        <dbReference type="SAM" id="SignalP"/>
    </source>
</evidence>
<evidence type="ECO:0000313" key="2">
    <source>
        <dbReference type="EMBL" id="SOB78678.1"/>
    </source>
</evidence>
<keyword evidence="3" id="KW-1185">Reference proteome</keyword>
<dbReference type="InterPro" id="IPR011050">
    <property type="entry name" value="Pectin_lyase_fold/virulence"/>
</dbReference>
<dbReference type="Gene3D" id="2.160.20.10">
    <property type="entry name" value="Single-stranded right-handed beta-helix, Pectin lyase-like"/>
    <property type="match status" value="1"/>
</dbReference>
<dbReference type="InterPro" id="IPR012334">
    <property type="entry name" value="Pectin_lyas_fold"/>
</dbReference>
<protein>
    <recommendedName>
        <fullName evidence="4">Right handed beta helix region</fullName>
    </recommendedName>
</protein>
<sequence>MYRLAAASLALLAIASPANPQRRAPPFTVVETGQAYGRLDQAVAAIGSGRGTIRIAPGRYRDCAVQEAGRITFVAAEAGTAIFDRAVCEDKATLVLRGAGARVDGLVFMNNLVSDGNGAGIRIEKGNLEVANAMFLDNQCGILSASDPNGVITVDRSTFAGLGKDPTGEGAHGIYIGDYGTLKVTRSRFERGTGGHYLKSRAPRVEIIDNSFDDSQGSHTNYMIDLSNGASGRIAGNSFVQGPNKDNYSTMISVAPEGQDNSSAGLVVENNRAWLAPAFKHSTTLVGNWSHDRVTVRNNQLPPRITPLAAR</sequence>
<accession>A0A285QAZ4</accession>
<dbReference type="AlphaFoldDB" id="A0A285QAZ4"/>
<dbReference type="RefSeq" id="WP_218838836.1">
    <property type="nucleotide sequence ID" value="NZ_OBMI01000001.1"/>
</dbReference>
<dbReference type="Proteomes" id="UP000219494">
    <property type="component" value="Unassembled WGS sequence"/>
</dbReference>
<feature type="chain" id="PRO_5013012888" description="Right handed beta helix region" evidence="1">
    <location>
        <begin position="21"/>
        <end position="311"/>
    </location>
</feature>
<dbReference type="EMBL" id="OBMI01000001">
    <property type="protein sequence ID" value="SOB78678.1"/>
    <property type="molecule type" value="Genomic_DNA"/>
</dbReference>
<evidence type="ECO:0008006" key="4">
    <source>
        <dbReference type="Google" id="ProtNLM"/>
    </source>
</evidence>
<evidence type="ECO:0000313" key="3">
    <source>
        <dbReference type="Proteomes" id="UP000219494"/>
    </source>
</evidence>
<keyword evidence="1" id="KW-0732">Signal</keyword>
<gene>
    <name evidence="2" type="ORF">SAMN06297144_0157</name>
</gene>
<feature type="signal peptide" evidence="1">
    <location>
        <begin position="1"/>
        <end position="20"/>
    </location>
</feature>
<name>A0A285QAZ4_9SPHN</name>
<proteinExistence type="predicted"/>
<dbReference type="SUPFAM" id="SSF51126">
    <property type="entry name" value="Pectin lyase-like"/>
    <property type="match status" value="1"/>
</dbReference>
<organism evidence="2 3">
    <name type="scientific">Sphingomonas guangdongensis</name>
    <dbReference type="NCBI Taxonomy" id="1141890"/>
    <lineage>
        <taxon>Bacteria</taxon>
        <taxon>Pseudomonadati</taxon>
        <taxon>Pseudomonadota</taxon>
        <taxon>Alphaproteobacteria</taxon>
        <taxon>Sphingomonadales</taxon>
        <taxon>Sphingomonadaceae</taxon>
        <taxon>Sphingomonas</taxon>
    </lineage>
</organism>
<reference evidence="2 3" key="1">
    <citation type="submission" date="2017-07" db="EMBL/GenBank/DDBJ databases">
        <authorList>
            <person name="Sun Z.S."/>
            <person name="Albrecht U."/>
            <person name="Echele G."/>
            <person name="Lee C.C."/>
        </authorList>
    </citation>
    <scope>NUCLEOTIDE SEQUENCE [LARGE SCALE GENOMIC DNA]</scope>
    <source>
        <strain evidence="2 3">CGMCC 1.12672</strain>
    </source>
</reference>